<evidence type="ECO:0000313" key="1">
    <source>
        <dbReference type="EMBL" id="MBB3897241.1"/>
    </source>
</evidence>
<dbReference type="Pfam" id="PF20102">
    <property type="entry name" value="DUF6492"/>
    <property type="match status" value="1"/>
</dbReference>
<dbReference type="RefSeq" id="WP_184382170.1">
    <property type="nucleotide sequence ID" value="NZ_JACIDJ010000001.1"/>
</dbReference>
<gene>
    <name evidence="1" type="ORF">GGQ83_000667</name>
</gene>
<proteinExistence type="predicted"/>
<dbReference type="AlphaFoldDB" id="A0A840A7Q3"/>
<keyword evidence="2" id="KW-1185">Reference proteome</keyword>
<comment type="caution">
    <text evidence="1">The sequence shown here is derived from an EMBL/GenBank/DDBJ whole genome shotgun (WGS) entry which is preliminary data.</text>
</comment>
<evidence type="ECO:0000313" key="2">
    <source>
        <dbReference type="Proteomes" id="UP000553193"/>
    </source>
</evidence>
<protein>
    <submittedName>
        <fullName evidence="1">Uncharacterized protein</fullName>
    </submittedName>
</protein>
<organism evidence="1 2">
    <name type="scientific">Roseococcus suduntuyensis</name>
    <dbReference type="NCBI Taxonomy" id="455361"/>
    <lineage>
        <taxon>Bacteria</taxon>
        <taxon>Pseudomonadati</taxon>
        <taxon>Pseudomonadota</taxon>
        <taxon>Alphaproteobacteria</taxon>
        <taxon>Acetobacterales</taxon>
        <taxon>Roseomonadaceae</taxon>
        <taxon>Roseococcus</taxon>
    </lineage>
</organism>
<dbReference type="EMBL" id="JACIDJ010000001">
    <property type="protein sequence ID" value="MBB3897241.1"/>
    <property type="molecule type" value="Genomic_DNA"/>
</dbReference>
<sequence>MPADTPRIGILTCSFAGDFPLCRTLAHSVERFAGPEVLHRIVVPRRDLALFGSLAGPRTEVIAQETLLPRGFLNLPRPPGAIRRFIPALRREIYLTPVGLVRGWIMQQIVKFAAAAAMPCDVVIHADSDTCLIRPLDPAALVPGGRVRLYALPGEGRLDTHLPWHAAAAELLGLPPCDYFGADYIGSLITWNPESVRALLARLESVAGVPWTRALARRWQFSEYILYGAYAGRSGLCPLPHAPSSRSLCHSSWGHDVHSPEGVARFVAALEPHHLGADVQSTEGLDAPAREAIFAALEARAAAFQSGTR</sequence>
<reference evidence="1 2" key="1">
    <citation type="submission" date="2020-08" db="EMBL/GenBank/DDBJ databases">
        <title>Genomic Encyclopedia of Type Strains, Phase IV (KMG-IV): sequencing the most valuable type-strain genomes for metagenomic binning, comparative biology and taxonomic classification.</title>
        <authorList>
            <person name="Goeker M."/>
        </authorList>
    </citation>
    <scope>NUCLEOTIDE SEQUENCE [LARGE SCALE GENOMIC DNA]</scope>
    <source>
        <strain evidence="1 2">DSM 19979</strain>
    </source>
</reference>
<accession>A0A840A7Q3</accession>
<dbReference type="InterPro" id="IPR045499">
    <property type="entry name" value="DUF6492"/>
</dbReference>
<dbReference type="Proteomes" id="UP000553193">
    <property type="component" value="Unassembled WGS sequence"/>
</dbReference>
<name>A0A840A7Q3_9PROT</name>